<dbReference type="GO" id="GO:0019563">
    <property type="term" value="P:glycerol catabolic process"/>
    <property type="evidence" value="ECO:0007669"/>
    <property type="project" value="TreeGrafter"/>
</dbReference>
<evidence type="ECO:0000256" key="1">
    <source>
        <dbReference type="ARBA" id="ARBA00022679"/>
    </source>
</evidence>
<protein>
    <submittedName>
        <fullName evidence="4">Dihydroxyacetone kinase, C-terminal domain</fullName>
    </submittedName>
</protein>
<dbReference type="InterPro" id="IPR036117">
    <property type="entry name" value="DhaL_dom_sf"/>
</dbReference>
<reference evidence="4 5" key="1">
    <citation type="submission" date="2016-10" db="EMBL/GenBank/DDBJ databases">
        <authorList>
            <person name="de Groot N.N."/>
        </authorList>
    </citation>
    <scope>NUCLEOTIDE SEQUENCE [LARGE SCALE GENOMIC DNA]</scope>
    <source>
        <strain evidence="4 5">CGMCC 1.8894</strain>
    </source>
</reference>
<accession>A0A1H2YIU5</accession>
<proteinExistence type="predicted"/>
<dbReference type="InterPro" id="IPR050861">
    <property type="entry name" value="Dihydroxyacetone_Kinase"/>
</dbReference>
<dbReference type="GO" id="GO:0005829">
    <property type="term" value="C:cytosol"/>
    <property type="evidence" value="ECO:0007669"/>
    <property type="project" value="TreeGrafter"/>
</dbReference>
<dbReference type="Gene3D" id="1.25.40.340">
    <property type="match status" value="1"/>
</dbReference>
<dbReference type="SMART" id="SM01120">
    <property type="entry name" value="Dak2"/>
    <property type="match status" value="1"/>
</dbReference>
<dbReference type="EMBL" id="FNOM01000005">
    <property type="protein sequence ID" value="SDX05096.1"/>
    <property type="molecule type" value="Genomic_DNA"/>
</dbReference>
<feature type="domain" description="DhaL" evidence="3">
    <location>
        <begin position="6"/>
        <end position="201"/>
    </location>
</feature>
<dbReference type="OrthoDB" id="9800291at2"/>
<dbReference type="RefSeq" id="WP_092888332.1">
    <property type="nucleotide sequence ID" value="NZ_CP061502.1"/>
</dbReference>
<organism evidence="4 5">
    <name type="scientific">Roseicitreum antarcticum</name>
    <dbReference type="NCBI Taxonomy" id="564137"/>
    <lineage>
        <taxon>Bacteria</taxon>
        <taxon>Pseudomonadati</taxon>
        <taxon>Pseudomonadota</taxon>
        <taxon>Alphaproteobacteria</taxon>
        <taxon>Rhodobacterales</taxon>
        <taxon>Paracoccaceae</taxon>
        <taxon>Roseicitreum</taxon>
    </lineage>
</organism>
<dbReference type="GO" id="GO:0004371">
    <property type="term" value="F:glycerone kinase activity"/>
    <property type="evidence" value="ECO:0007669"/>
    <property type="project" value="InterPro"/>
</dbReference>
<dbReference type="Pfam" id="PF02734">
    <property type="entry name" value="Dak2"/>
    <property type="match status" value="1"/>
</dbReference>
<keyword evidence="1" id="KW-0808">Transferase</keyword>
<dbReference type="SUPFAM" id="SSF101473">
    <property type="entry name" value="DhaL-like"/>
    <property type="match status" value="1"/>
</dbReference>
<name>A0A1H2YIU5_9RHOB</name>
<dbReference type="PANTHER" id="PTHR28629">
    <property type="entry name" value="TRIOKINASE/FMN CYCLASE"/>
    <property type="match status" value="1"/>
</dbReference>
<sequence length="205" mass="21163">MGLTTPALRHGIAVIRTHLEGQHAALSELDGQVGDGDLGITLIKAFRELDGIAPDLPEDLGQAFMMMASAVSKVSSSSFGTLLATSLMSAAKATRGETALDWATVPTLMDAACAAMSARGKAQLGDKTVLDALDAAAREATKASDPDAMAIAAVKGINAALDTFRDQPAKVGRARIFGDRTIGLDDPGMVALREMAHALTCSIAE</sequence>
<dbReference type="PROSITE" id="PS51480">
    <property type="entry name" value="DHAL"/>
    <property type="match status" value="1"/>
</dbReference>
<keyword evidence="2 4" id="KW-0418">Kinase</keyword>
<dbReference type="STRING" id="564137.SAMN04488238_10524"/>
<dbReference type="Proteomes" id="UP000198539">
    <property type="component" value="Unassembled WGS sequence"/>
</dbReference>
<keyword evidence="5" id="KW-1185">Reference proteome</keyword>
<evidence type="ECO:0000313" key="5">
    <source>
        <dbReference type="Proteomes" id="UP000198539"/>
    </source>
</evidence>
<dbReference type="AlphaFoldDB" id="A0A1H2YIU5"/>
<evidence type="ECO:0000256" key="2">
    <source>
        <dbReference type="ARBA" id="ARBA00022777"/>
    </source>
</evidence>
<evidence type="ECO:0000259" key="3">
    <source>
        <dbReference type="PROSITE" id="PS51480"/>
    </source>
</evidence>
<dbReference type="InterPro" id="IPR004007">
    <property type="entry name" value="DhaL_dom"/>
</dbReference>
<dbReference type="PANTHER" id="PTHR28629:SF4">
    <property type="entry name" value="TRIOKINASE_FMN CYCLASE"/>
    <property type="match status" value="1"/>
</dbReference>
<gene>
    <name evidence="4" type="ORF">SAMN04488238_10524</name>
</gene>
<evidence type="ECO:0000313" key="4">
    <source>
        <dbReference type="EMBL" id="SDX05096.1"/>
    </source>
</evidence>